<accession>A0A143DHI9</accession>
<evidence type="ECO:0000256" key="1">
    <source>
        <dbReference type="ARBA" id="ARBA00022801"/>
    </source>
</evidence>
<evidence type="ECO:0000313" key="5">
    <source>
        <dbReference type="Proteomes" id="UP000076066"/>
    </source>
</evidence>
<dbReference type="Proteomes" id="UP000076066">
    <property type="component" value="Plasmid unnamed 2"/>
</dbReference>
<protein>
    <submittedName>
        <fullName evidence="4">Uncharacterized protein</fullName>
    </submittedName>
</protein>
<sequence>MTYMGTERILAAWRVAITYVTISLSCLILCNSAGAVSHNVYLVHPNAISNPGEHTYANEIERLREALTDTLPVHEYVVQASPTVATSTTNNHISHALERIVHTVPESLRITRANRNHSVITLMNLSNDNRSAQQSVDLIVRDRDLYVMGFINGPSTQRTFYRLRTPPGRREPHVPALPSTLGNPSDIRWATHRTTDLDLNYDYPNLEYTAGIGRYSGNLDISLQSLRAAVMTLADYSGSTAERAQKRLAGAILRIIVAYFEGARFRSISQAIEQAGFDNGQEWIVTPREARITNAWRELTEFGSINALNDTNTQTLALRAQGGMYRFSASLNNLQHESWYRTTAVVLATQWYRARHNSCPPAVRRHPRDLSLHTDPCEDPTENNAANNTLIRIGNSYYEKVIGSALHIIN</sequence>
<keyword evidence="1" id="KW-0378">Hydrolase</keyword>
<dbReference type="GO" id="GO:0030598">
    <property type="term" value="F:rRNA N-glycosylase activity"/>
    <property type="evidence" value="ECO:0007669"/>
    <property type="project" value="InterPro"/>
</dbReference>
<dbReference type="EMBL" id="CP014527">
    <property type="protein sequence ID" value="AMW35803.1"/>
    <property type="molecule type" value="Genomic_DNA"/>
</dbReference>
<dbReference type="Pfam" id="PF00161">
    <property type="entry name" value="RIP"/>
    <property type="match status" value="1"/>
</dbReference>
<dbReference type="PANTHER" id="PTHR33453">
    <property type="match status" value="1"/>
</dbReference>
<dbReference type="GO" id="GO:0006952">
    <property type="term" value="P:defense response"/>
    <property type="evidence" value="ECO:0007669"/>
    <property type="project" value="UniProtKB-KW"/>
</dbReference>
<keyword evidence="5" id="KW-1185">Reference proteome</keyword>
<dbReference type="InterPro" id="IPR016138">
    <property type="entry name" value="Ribosome_inactivat_prot_sub1"/>
</dbReference>
<dbReference type="KEGG" id="hjo:AY555_10525"/>
<dbReference type="Gene3D" id="3.40.420.10">
    <property type="entry name" value="Ricin (A subunit), domain 1"/>
    <property type="match status" value="1"/>
</dbReference>
<name>A0A143DHI9_9PROT</name>
<dbReference type="PANTHER" id="PTHR33453:SF9">
    <property type="entry name" value="ALBUMIN B-32"/>
    <property type="match status" value="1"/>
</dbReference>
<evidence type="ECO:0000313" key="4">
    <source>
        <dbReference type="EMBL" id="AMW35803.1"/>
    </source>
</evidence>
<organism evidence="4 5">
    <name type="scientific">Haematospirillum jordaniae</name>
    <dbReference type="NCBI Taxonomy" id="1549855"/>
    <lineage>
        <taxon>Bacteria</taxon>
        <taxon>Pseudomonadati</taxon>
        <taxon>Pseudomonadota</taxon>
        <taxon>Alphaproteobacteria</taxon>
        <taxon>Rhodospirillales</taxon>
        <taxon>Novispirillaceae</taxon>
        <taxon>Haematospirillum</taxon>
    </lineage>
</organism>
<keyword evidence="2" id="KW-0611">Plant defense</keyword>
<keyword evidence="4" id="KW-0614">Plasmid</keyword>
<dbReference type="InterPro" id="IPR001574">
    <property type="entry name" value="Ribosome_inactivat_prot"/>
</dbReference>
<proteinExistence type="predicted"/>
<evidence type="ECO:0000256" key="3">
    <source>
        <dbReference type="SAM" id="Phobius"/>
    </source>
</evidence>
<geneLocation type="plasmid" evidence="4 5">
    <name>unnamed 2</name>
</geneLocation>
<dbReference type="InterPro" id="IPR036041">
    <property type="entry name" value="Ribosome-inact_prot_sf"/>
</dbReference>
<keyword evidence="3" id="KW-0812">Transmembrane</keyword>
<feature type="transmembrane region" description="Helical" evidence="3">
    <location>
        <begin position="12"/>
        <end position="36"/>
    </location>
</feature>
<keyword evidence="3" id="KW-1133">Transmembrane helix</keyword>
<dbReference type="AlphaFoldDB" id="A0A143DHI9"/>
<evidence type="ECO:0000256" key="2">
    <source>
        <dbReference type="ARBA" id="ARBA00022821"/>
    </source>
</evidence>
<dbReference type="SUPFAM" id="SSF56371">
    <property type="entry name" value="Ribosome inactivating proteins (RIP)"/>
    <property type="match status" value="1"/>
</dbReference>
<dbReference type="GO" id="GO:0017148">
    <property type="term" value="P:negative regulation of translation"/>
    <property type="evidence" value="ECO:0007669"/>
    <property type="project" value="InterPro"/>
</dbReference>
<keyword evidence="3" id="KW-0472">Membrane</keyword>
<reference evidence="4 5" key="1">
    <citation type="submission" date="2016-02" db="EMBL/GenBank/DDBJ databases">
        <title>Complete Genome of H5569, the type strain of the newly described species Haematospirillium jordaniae.</title>
        <authorList>
            <person name="Nicholson A.C."/>
            <person name="Humrighouse B.W."/>
            <person name="Loparov V."/>
            <person name="McQuiston J.R."/>
        </authorList>
    </citation>
    <scope>NUCLEOTIDE SEQUENCE [LARGE SCALE GENOMIC DNA]</scope>
    <source>
        <strain evidence="4 5">H5569</strain>
        <plasmid evidence="5">Plasmid unnamed 2</plasmid>
    </source>
</reference>
<gene>
    <name evidence="4" type="ORF">AY555_10525</name>
</gene>